<evidence type="ECO:0008006" key="7">
    <source>
        <dbReference type="Google" id="ProtNLM"/>
    </source>
</evidence>
<dbReference type="GO" id="GO:0016787">
    <property type="term" value="F:hydrolase activity"/>
    <property type="evidence" value="ECO:0007669"/>
    <property type="project" value="UniProtKB-KW"/>
</dbReference>
<name>A0A0F9MG51_9ZZZZ</name>
<evidence type="ECO:0000256" key="5">
    <source>
        <dbReference type="ARBA" id="ARBA00022801"/>
    </source>
</evidence>
<keyword evidence="1" id="KW-0597">Phosphoprotein</keyword>
<keyword evidence="4" id="KW-0547">Nucleotide-binding</keyword>
<dbReference type="AlphaFoldDB" id="A0A0F9MG51"/>
<dbReference type="EMBL" id="LAZR01010220">
    <property type="protein sequence ID" value="KKM68142.1"/>
    <property type="molecule type" value="Genomic_DNA"/>
</dbReference>
<organism evidence="6">
    <name type="scientific">marine sediment metagenome</name>
    <dbReference type="NCBI Taxonomy" id="412755"/>
    <lineage>
        <taxon>unclassified sequences</taxon>
        <taxon>metagenomes</taxon>
        <taxon>ecological metagenomes</taxon>
    </lineage>
</organism>
<protein>
    <recommendedName>
        <fullName evidence="7">DUF86 domain-containing protein</fullName>
    </recommendedName>
</protein>
<evidence type="ECO:0000256" key="4">
    <source>
        <dbReference type="ARBA" id="ARBA00022741"/>
    </source>
</evidence>
<dbReference type="InterPro" id="IPR051813">
    <property type="entry name" value="HepT_RNase_toxin"/>
</dbReference>
<dbReference type="PANTHER" id="PTHR34139:SF1">
    <property type="entry name" value="RNASE MJ1380-RELATED"/>
    <property type="match status" value="1"/>
</dbReference>
<accession>A0A0F9MG51</accession>
<keyword evidence="2" id="KW-1277">Toxin-antitoxin system</keyword>
<proteinExistence type="predicted"/>
<gene>
    <name evidence="6" type="ORF">LCGC14_1463830</name>
</gene>
<dbReference type="GO" id="GO:0000166">
    <property type="term" value="F:nucleotide binding"/>
    <property type="evidence" value="ECO:0007669"/>
    <property type="project" value="UniProtKB-KW"/>
</dbReference>
<sequence length="115" mass="13713">MKKNINLFLGHILESIKLIEEYIEGKNKTDFIESKKLQDSVIRRIEIIGEAIKNIPDEFKEKFKQIPWRGIIGMRDILIYQYFGVDLNLTWQVVDRDLPKLKKQIIEIKKEIENL</sequence>
<comment type="caution">
    <text evidence="6">The sequence shown here is derived from an EMBL/GenBank/DDBJ whole genome shotgun (WGS) entry which is preliminary data.</text>
</comment>
<keyword evidence="5" id="KW-0378">Hydrolase</keyword>
<dbReference type="Pfam" id="PF01934">
    <property type="entry name" value="HepT-like"/>
    <property type="match status" value="1"/>
</dbReference>
<dbReference type="GO" id="GO:0110001">
    <property type="term" value="C:toxin-antitoxin complex"/>
    <property type="evidence" value="ECO:0007669"/>
    <property type="project" value="InterPro"/>
</dbReference>
<keyword evidence="3" id="KW-0540">Nuclease</keyword>
<evidence type="ECO:0000313" key="6">
    <source>
        <dbReference type="EMBL" id="KKM68142.1"/>
    </source>
</evidence>
<evidence type="ECO:0000256" key="3">
    <source>
        <dbReference type="ARBA" id="ARBA00022722"/>
    </source>
</evidence>
<evidence type="ECO:0000256" key="2">
    <source>
        <dbReference type="ARBA" id="ARBA00022649"/>
    </source>
</evidence>
<evidence type="ECO:0000256" key="1">
    <source>
        <dbReference type="ARBA" id="ARBA00022553"/>
    </source>
</evidence>
<dbReference type="InterPro" id="IPR008201">
    <property type="entry name" value="HepT-like"/>
</dbReference>
<dbReference type="PANTHER" id="PTHR34139">
    <property type="entry name" value="UPF0331 PROTEIN MJ0127"/>
    <property type="match status" value="1"/>
</dbReference>
<reference evidence="6" key="1">
    <citation type="journal article" date="2015" name="Nature">
        <title>Complex archaea that bridge the gap between prokaryotes and eukaryotes.</title>
        <authorList>
            <person name="Spang A."/>
            <person name="Saw J.H."/>
            <person name="Jorgensen S.L."/>
            <person name="Zaremba-Niedzwiedzka K."/>
            <person name="Martijn J."/>
            <person name="Lind A.E."/>
            <person name="van Eijk R."/>
            <person name="Schleper C."/>
            <person name="Guy L."/>
            <person name="Ettema T.J."/>
        </authorList>
    </citation>
    <scope>NUCLEOTIDE SEQUENCE</scope>
</reference>
<dbReference type="GO" id="GO:0004540">
    <property type="term" value="F:RNA nuclease activity"/>
    <property type="evidence" value="ECO:0007669"/>
    <property type="project" value="InterPro"/>
</dbReference>